<organism evidence="2 3">
    <name type="scientific">Ktedonobacter racemifer DSM 44963</name>
    <dbReference type="NCBI Taxonomy" id="485913"/>
    <lineage>
        <taxon>Bacteria</taxon>
        <taxon>Bacillati</taxon>
        <taxon>Chloroflexota</taxon>
        <taxon>Ktedonobacteria</taxon>
        <taxon>Ktedonobacterales</taxon>
        <taxon>Ktedonobacteraceae</taxon>
        <taxon>Ktedonobacter</taxon>
    </lineage>
</organism>
<gene>
    <name evidence="2" type="ORF">Krac_3527</name>
</gene>
<proteinExistence type="predicted"/>
<feature type="domain" description="Gfo/Idh/MocA-like oxidoreductase N-terminal" evidence="1">
    <location>
        <begin position="6"/>
        <end position="127"/>
    </location>
</feature>
<dbReference type="InterPro" id="IPR051450">
    <property type="entry name" value="Gfo/Idh/MocA_Oxidoreductases"/>
</dbReference>
<dbReference type="Proteomes" id="UP000004508">
    <property type="component" value="Unassembled WGS sequence"/>
</dbReference>
<dbReference type="SUPFAM" id="SSF51735">
    <property type="entry name" value="NAD(P)-binding Rossmann-fold domains"/>
    <property type="match status" value="1"/>
</dbReference>
<dbReference type="EMBL" id="ADVG01000004">
    <property type="protein sequence ID" value="EFH82689.1"/>
    <property type="molecule type" value="Genomic_DNA"/>
</dbReference>
<dbReference type="Pfam" id="PF01408">
    <property type="entry name" value="GFO_IDH_MocA"/>
    <property type="match status" value="1"/>
</dbReference>
<dbReference type="PANTHER" id="PTHR43377:SF1">
    <property type="entry name" value="BILIVERDIN REDUCTASE A"/>
    <property type="match status" value="1"/>
</dbReference>
<dbReference type="GO" id="GO:0000166">
    <property type="term" value="F:nucleotide binding"/>
    <property type="evidence" value="ECO:0007669"/>
    <property type="project" value="InterPro"/>
</dbReference>
<dbReference type="eggNOG" id="COG0673">
    <property type="taxonomic scope" value="Bacteria"/>
</dbReference>
<dbReference type="RefSeq" id="WP_007921001.1">
    <property type="nucleotide sequence ID" value="NZ_ADVG01000004.1"/>
</dbReference>
<accession>D6U1P5</accession>
<dbReference type="Gene3D" id="3.30.360.10">
    <property type="entry name" value="Dihydrodipicolinate Reductase, domain 2"/>
    <property type="match status" value="1"/>
</dbReference>
<reference evidence="2 3" key="1">
    <citation type="journal article" date="2011" name="Stand. Genomic Sci.">
        <title>Non-contiguous finished genome sequence and contextual data of the filamentous soil bacterium Ktedonobacter racemifer type strain (SOSP1-21).</title>
        <authorList>
            <person name="Chang Y.J."/>
            <person name="Land M."/>
            <person name="Hauser L."/>
            <person name="Chertkov O."/>
            <person name="Del Rio T.G."/>
            <person name="Nolan M."/>
            <person name="Copeland A."/>
            <person name="Tice H."/>
            <person name="Cheng J.F."/>
            <person name="Lucas S."/>
            <person name="Han C."/>
            <person name="Goodwin L."/>
            <person name="Pitluck S."/>
            <person name="Ivanova N."/>
            <person name="Ovchinikova G."/>
            <person name="Pati A."/>
            <person name="Chen A."/>
            <person name="Palaniappan K."/>
            <person name="Mavromatis K."/>
            <person name="Liolios K."/>
            <person name="Brettin T."/>
            <person name="Fiebig A."/>
            <person name="Rohde M."/>
            <person name="Abt B."/>
            <person name="Goker M."/>
            <person name="Detter J.C."/>
            <person name="Woyke T."/>
            <person name="Bristow J."/>
            <person name="Eisen J.A."/>
            <person name="Markowitz V."/>
            <person name="Hugenholtz P."/>
            <person name="Kyrpides N.C."/>
            <person name="Klenk H.P."/>
            <person name="Lapidus A."/>
        </authorList>
    </citation>
    <scope>NUCLEOTIDE SEQUENCE [LARGE SCALE GENOMIC DNA]</scope>
    <source>
        <strain evidence="3">DSM 44963</strain>
    </source>
</reference>
<evidence type="ECO:0000313" key="2">
    <source>
        <dbReference type="EMBL" id="EFH82689.1"/>
    </source>
</evidence>
<dbReference type="AlphaFoldDB" id="D6U1P5"/>
<dbReference type="InterPro" id="IPR036291">
    <property type="entry name" value="NAD(P)-bd_dom_sf"/>
</dbReference>
<sequence>MAARPKIGFIGVGMMGQLAHLANYARLRDSGDCEIAGVSDLQPLLARAVGKKYNVHVYENNAQLLADPTVNAVVCIQQWPNNYQLVKQILQAGKSVLTEKPMVGRLDEAQELMALAREKGLLYAVGFMKRYDTGVELARQLLNEVRASDELGPLLSVDAQCDGGDWLQNTGTPIKVDNTTPLPPLCPTYPDGCTTPQQQAAYGYLVNIFAHNINLCHYLLGSEMTVYAAQFQADHSMQALLRHEGVPVTVRGASSFSPDWREYTTFTFQRGELIIKTPVPMNRQQAARVIVTRSSQRGYVTTEYHAPIDWAFFREAQGFVRALTGEQLLRAPAETCLWDVRVMERIIQIAEVL</sequence>
<protein>
    <submittedName>
        <fullName evidence="2">Oxidoreductase domain protein</fullName>
    </submittedName>
</protein>
<dbReference type="InterPro" id="IPR000683">
    <property type="entry name" value="Gfo/Idh/MocA-like_OxRdtase_N"/>
</dbReference>
<dbReference type="Gene3D" id="3.40.50.720">
    <property type="entry name" value="NAD(P)-binding Rossmann-like Domain"/>
    <property type="match status" value="1"/>
</dbReference>
<dbReference type="OrthoDB" id="9774191at2"/>
<evidence type="ECO:0000259" key="1">
    <source>
        <dbReference type="Pfam" id="PF01408"/>
    </source>
</evidence>
<name>D6U1P5_KTERA</name>
<keyword evidence="3" id="KW-1185">Reference proteome</keyword>
<evidence type="ECO:0000313" key="3">
    <source>
        <dbReference type="Proteomes" id="UP000004508"/>
    </source>
</evidence>
<comment type="caution">
    <text evidence="2">The sequence shown here is derived from an EMBL/GenBank/DDBJ whole genome shotgun (WGS) entry which is preliminary data.</text>
</comment>
<dbReference type="PANTHER" id="PTHR43377">
    <property type="entry name" value="BILIVERDIN REDUCTASE A"/>
    <property type="match status" value="1"/>
</dbReference>
<dbReference type="InParanoid" id="D6U1P5"/>
<dbReference type="STRING" id="485913.Krac_3527"/>